<dbReference type="InterPro" id="IPR051064">
    <property type="entry name" value="SEC14/CRAL-TRIO_domain"/>
</dbReference>
<dbReference type="SUPFAM" id="SSF46938">
    <property type="entry name" value="CRAL/TRIO N-terminal domain"/>
    <property type="match status" value="1"/>
</dbReference>
<dbReference type="SUPFAM" id="SSF101576">
    <property type="entry name" value="Supernatant protein factor (SPF), C-terminal domain"/>
    <property type="match status" value="1"/>
</dbReference>
<feature type="domain" description="CRAL-TRIO" evidence="1">
    <location>
        <begin position="77"/>
        <end position="250"/>
    </location>
</feature>
<dbReference type="SMART" id="SM00516">
    <property type="entry name" value="SEC14"/>
    <property type="match status" value="1"/>
</dbReference>
<protein>
    <recommendedName>
        <fullName evidence="1">CRAL-TRIO domain-containing protein</fullName>
    </recommendedName>
</protein>
<keyword evidence="3" id="KW-1185">Reference proteome</keyword>
<dbReference type="STRING" id="75743.A0A401NRJ3"/>
<organism evidence="2 3">
    <name type="scientific">Scyliorhinus torazame</name>
    <name type="common">Cloudy catshark</name>
    <name type="synonym">Catulus torazame</name>
    <dbReference type="NCBI Taxonomy" id="75743"/>
    <lineage>
        <taxon>Eukaryota</taxon>
        <taxon>Metazoa</taxon>
        <taxon>Chordata</taxon>
        <taxon>Craniata</taxon>
        <taxon>Vertebrata</taxon>
        <taxon>Chondrichthyes</taxon>
        <taxon>Elasmobranchii</taxon>
        <taxon>Galeomorphii</taxon>
        <taxon>Galeoidea</taxon>
        <taxon>Carcharhiniformes</taxon>
        <taxon>Scyliorhinidae</taxon>
        <taxon>Scyliorhinus</taxon>
    </lineage>
</organism>
<dbReference type="CDD" id="cd00170">
    <property type="entry name" value="SEC14"/>
    <property type="match status" value="1"/>
</dbReference>
<dbReference type="Proteomes" id="UP000288216">
    <property type="component" value="Unassembled WGS sequence"/>
</dbReference>
<evidence type="ECO:0000313" key="2">
    <source>
        <dbReference type="EMBL" id="GCB63434.1"/>
    </source>
</evidence>
<evidence type="ECO:0000313" key="3">
    <source>
        <dbReference type="Proteomes" id="UP000288216"/>
    </source>
</evidence>
<dbReference type="SMART" id="SM01100">
    <property type="entry name" value="CRAL_TRIO_N"/>
    <property type="match status" value="1"/>
</dbReference>
<dbReference type="Gene3D" id="2.60.120.680">
    <property type="entry name" value="GOLD domain"/>
    <property type="match status" value="1"/>
</dbReference>
<dbReference type="InterPro" id="IPR036598">
    <property type="entry name" value="GOLD_dom_sf"/>
</dbReference>
<dbReference type="AlphaFoldDB" id="A0A401NRJ3"/>
<sequence length="376" mass="43097">MSGRVGDLSPKQAETLSKFRENIQDILPSLPAQDDHFLLRWLRARGFNLQKAEFMIRKHVEFRRQMKVDTLRNDWEPPEVITRYFAGGMCGYDKQGSPIWYDVIGPLDPKGLMHSASKQDFLKTKIRDCELLREECIEQSKKHNKQIEAITMIYDCENLGMKHLWKPAVELYGEVLTMFEDNYPEGLKTLFVIKAPKIFPVAYNLIKHFLSEDTRKKIQVLGGNWKEVLLQYIDAEQLPVYYGGTLADPDGNPKCTSKINFGGDVPKSYYILESIKQQYENTVTVNRGSTFQSEYEMLFPGCVLRWQFLTESADIGFGVYLKTKVGERQKAGEMVEVVPNQRYNSHLVPEDGTLTCQEPGVCTSVSLITQLPLLNS</sequence>
<dbReference type="Pfam" id="PF03765">
    <property type="entry name" value="CRAL_TRIO_N"/>
    <property type="match status" value="1"/>
</dbReference>
<dbReference type="InterPro" id="IPR036865">
    <property type="entry name" value="CRAL-TRIO_dom_sf"/>
</dbReference>
<dbReference type="InterPro" id="IPR036273">
    <property type="entry name" value="CRAL/TRIO_N_dom_sf"/>
</dbReference>
<proteinExistence type="predicted"/>
<dbReference type="PROSITE" id="PS50191">
    <property type="entry name" value="CRAL_TRIO"/>
    <property type="match status" value="1"/>
</dbReference>
<gene>
    <name evidence="2" type="ORF">scyTo_0014620</name>
</gene>
<dbReference type="InterPro" id="IPR011074">
    <property type="entry name" value="CRAL/TRIO_N_dom"/>
</dbReference>
<dbReference type="OMA" id="FQYYPQY"/>
<dbReference type="PRINTS" id="PR00180">
    <property type="entry name" value="CRETINALDHBP"/>
</dbReference>
<reference evidence="2 3" key="1">
    <citation type="journal article" date="2018" name="Nat. Ecol. Evol.">
        <title>Shark genomes provide insights into elasmobranch evolution and the origin of vertebrates.</title>
        <authorList>
            <person name="Hara Y"/>
            <person name="Yamaguchi K"/>
            <person name="Onimaru K"/>
            <person name="Kadota M"/>
            <person name="Koyanagi M"/>
            <person name="Keeley SD"/>
            <person name="Tatsumi K"/>
            <person name="Tanaka K"/>
            <person name="Motone F"/>
            <person name="Kageyama Y"/>
            <person name="Nozu R"/>
            <person name="Adachi N"/>
            <person name="Nishimura O"/>
            <person name="Nakagawa R"/>
            <person name="Tanegashima C"/>
            <person name="Kiyatake I"/>
            <person name="Matsumoto R"/>
            <person name="Murakumo K"/>
            <person name="Nishida K"/>
            <person name="Terakita A"/>
            <person name="Kuratani S"/>
            <person name="Sato K"/>
            <person name="Hyodo S Kuraku.S."/>
        </authorList>
    </citation>
    <scope>NUCLEOTIDE SEQUENCE [LARGE SCALE GENOMIC DNA]</scope>
</reference>
<dbReference type="OrthoDB" id="1434354at2759"/>
<dbReference type="Gene3D" id="3.40.525.10">
    <property type="entry name" value="CRAL-TRIO lipid binding domain"/>
    <property type="match status" value="1"/>
</dbReference>
<dbReference type="GO" id="GO:0005737">
    <property type="term" value="C:cytoplasm"/>
    <property type="evidence" value="ECO:0007669"/>
    <property type="project" value="TreeGrafter"/>
</dbReference>
<dbReference type="FunFam" id="3.40.525.10:FF:000009">
    <property type="entry name" value="SEC14-like 2 (S. cerevisiae)"/>
    <property type="match status" value="1"/>
</dbReference>
<dbReference type="Pfam" id="PF00650">
    <property type="entry name" value="CRAL_TRIO"/>
    <property type="match status" value="1"/>
</dbReference>
<accession>A0A401NRJ3</accession>
<dbReference type="EMBL" id="BFAA01007924">
    <property type="protein sequence ID" value="GCB63434.1"/>
    <property type="molecule type" value="Genomic_DNA"/>
</dbReference>
<evidence type="ECO:0000259" key="1">
    <source>
        <dbReference type="PROSITE" id="PS50191"/>
    </source>
</evidence>
<dbReference type="PANTHER" id="PTHR23324:SF83">
    <property type="entry name" value="SEC14-LIKE PROTEIN 2"/>
    <property type="match status" value="1"/>
</dbReference>
<name>A0A401NRJ3_SCYTO</name>
<comment type="caution">
    <text evidence="2">The sequence shown here is derived from an EMBL/GenBank/DDBJ whole genome shotgun (WGS) entry which is preliminary data.</text>
</comment>
<dbReference type="PANTHER" id="PTHR23324">
    <property type="entry name" value="SEC14 RELATED PROTEIN"/>
    <property type="match status" value="1"/>
</dbReference>
<dbReference type="SUPFAM" id="SSF52087">
    <property type="entry name" value="CRAL/TRIO domain"/>
    <property type="match status" value="1"/>
</dbReference>
<dbReference type="InterPro" id="IPR001251">
    <property type="entry name" value="CRAL-TRIO_dom"/>
</dbReference>